<proteinExistence type="predicted"/>
<evidence type="ECO:0000259" key="4">
    <source>
        <dbReference type="Pfam" id="PF18818"/>
    </source>
</evidence>
<dbReference type="InterPro" id="IPR041459">
    <property type="entry name" value="MPTase-PolyVal"/>
</dbReference>
<dbReference type="Pfam" id="PF08401">
    <property type="entry name" value="ArdcN"/>
    <property type="match status" value="1"/>
</dbReference>
<dbReference type="Pfam" id="PF13362">
    <property type="entry name" value="Toprim_3"/>
    <property type="match status" value="1"/>
</dbReference>
<evidence type="ECO:0000313" key="6">
    <source>
        <dbReference type="EMBL" id="SHJ06086.1"/>
    </source>
</evidence>
<feature type="domain" description="Polyvalent protein metallopeptidase" evidence="4">
    <location>
        <begin position="155"/>
        <end position="281"/>
    </location>
</feature>
<feature type="domain" description="DUF5710" evidence="5">
    <location>
        <begin position="401"/>
        <end position="444"/>
    </location>
</feature>
<evidence type="ECO:0000259" key="5">
    <source>
        <dbReference type="Pfam" id="PF18974"/>
    </source>
</evidence>
<feature type="domain" description="N-terminal" evidence="2">
    <location>
        <begin position="8"/>
        <end position="132"/>
    </location>
</feature>
<dbReference type="InterPro" id="IPR006171">
    <property type="entry name" value="TOPRIM_dom"/>
</dbReference>
<dbReference type="Proteomes" id="UP000184001">
    <property type="component" value="Unassembled WGS sequence"/>
</dbReference>
<dbReference type="InterPro" id="IPR034154">
    <property type="entry name" value="TOPRIM_DnaG/twinkle"/>
</dbReference>
<feature type="domain" description="Toprim" evidence="3">
    <location>
        <begin position="648"/>
        <end position="748"/>
    </location>
</feature>
<name>A0A8G2C9A0_9BACT</name>
<keyword evidence="1" id="KW-0175">Coiled coil</keyword>
<evidence type="ECO:0000259" key="2">
    <source>
        <dbReference type="Pfam" id="PF08401"/>
    </source>
</evidence>
<dbReference type="CDD" id="cd01029">
    <property type="entry name" value="TOPRIM_primases"/>
    <property type="match status" value="1"/>
</dbReference>
<evidence type="ECO:0000313" key="7">
    <source>
        <dbReference type="Proteomes" id="UP000184001"/>
    </source>
</evidence>
<dbReference type="AlphaFoldDB" id="A0A8G2C9A0"/>
<feature type="coiled-coil region" evidence="1">
    <location>
        <begin position="533"/>
        <end position="570"/>
    </location>
</feature>
<organism evidence="6 7">
    <name type="scientific">Halodesulfovibrio aestuarii</name>
    <dbReference type="NCBI Taxonomy" id="126333"/>
    <lineage>
        <taxon>Bacteria</taxon>
        <taxon>Pseudomonadati</taxon>
        <taxon>Thermodesulfobacteriota</taxon>
        <taxon>Desulfovibrionia</taxon>
        <taxon>Desulfovibrionales</taxon>
        <taxon>Desulfovibrionaceae</taxon>
        <taxon>Halodesulfovibrio</taxon>
    </lineage>
</organism>
<evidence type="ECO:0000259" key="3">
    <source>
        <dbReference type="Pfam" id="PF13362"/>
    </source>
</evidence>
<comment type="caution">
    <text evidence="6">The sequence shown here is derived from an EMBL/GenBank/DDBJ whole genome shotgun (WGS) entry which is preliminary data.</text>
</comment>
<evidence type="ECO:0000256" key="1">
    <source>
        <dbReference type="SAM" id="Coils"/>
    </source>
</evidence>
<dbReference type="Pfam" id="PF18974">
    <property type="entry name" value="DUF5710"/>
    <property type="match status" value="1"/>
</dbReference>
<dbReference type="InterPro" id="IPR043764">
    <property type="entry name" value="DUF5710"/>
</dbReference>
<dbReference type="RefSeq" id="WP_020000520.1">
    <property type="nucleotide sequence ID" value="NZ_CP192219.1"/>
</dbReference>
<reference evidence="6 7" key="1">
    <citation type="submission" date="2016-11" db="EMBL/GenBank/DDBJ databases">
        <authorList>
            <person name="Varghese N."/>
            <person name="Submissions S."/>
        </authorList>
    </citation>
    <scope>NUCLEOTIDE SEQUENCE [LARGE SCALE GENOMIC DNA]</scope>
    <source>
        <strain evidence="6 7">DSM 17919</strain>
    </source>
</reference>
<dbReference type="GO" id="GO:0003697">
    <property type="term" value="F:single-stranded DNA binding"/>
    <property type="evidence" value="ECO:0007669"/>
    <property type="project" value="InterPro"/>
</dbReference>
<sequence length="775" mass="87862">MKAQRKPFHQEFAEQIIDDLKNGTAPWQKPWKAGEFHPPFNPVSGTVYSGVNFVSLAREGMDDPRFVTFNQANAEGWRIKKGSKSRPVVFWQFTKEENVLDDNGKPVLDDEGKPQKEEFRLERPILRFASVFHATQVEGIPEWKGRDVSWNPHERSEAILEGSGASITHDQRDRAFFSYTWDQIKLPPKDKFEDQNKYYATALHELGHWTGHEKRWNGNERTFGPKGTQEYAREELNAEIGSWMTAMELGLEYDRGQHLSYVDSWIQALEKDPYEIMRACQTAERIKGHMLGFEKGIKMEATQEVKNEQSKPVKEDLTPKQKKEIERIRTESLQSVQHEIKELKKLGFSDEDIEEQKAELYDDAHDWQKMQIDKVLGEERLPKDDLTKQRKSSSKNTAQTKIYLAVPYSQKNAAKELGAKWDGKKKSWYAPEGADMAGLNQWLPKEKHQESKPQMAPEQEFAQALREAGLIVEGLPIMDGKLHRVQVEGGKQNKKDGTYTGYLDGRPAGFIENHKTGFRTNWKANGHKLSPEAMAEIKANAAMRQEARDLERKEEQDRAARRAYAKWKNAKSWAPDDQQYLKKKGVKSHGTKIDMHGNLLIPGRDSSGRIQTIQTITPEGKLFESGAKKQGAFHLIAHYSDTNPKQPILIAEGYATAASIHEATHKPVAVAFDAGNLEPVAKELKKAFPDAPFVFVADDDHTQKNNPGITKAHAAARAVDGAVLEPKLTEAEKAKGLTDYNDIHQERGLTALKIELNAGIRKALSKKQSHELAPQ</sequence>
<accession>A0A8G2C9A0</accession>
<protein>
    <submittedName>
        <fullName evidence="6">Antirestriction protein ArdC</fullName>
    </submittedName>
</protein>
<dbReference type="InterPro" id="IPR013610">
    <property type="entry name" value="ArdC_N"/>
</dbReference>
<dbReference type="EMBL" id="FQZR01000003">
    <property type="protein sequence ID" value="SHJ06086.1"/>
    <property type="molecule type" value="Genomic_DNA"/>
</dbReference>
<dbReference type="Pfam" id="PF18818">
    <property type="entry name" value="MPTase-PolyVal"/>
    <property type="match status" value="1"/>
</dbReference>
<gene>
    <name evidence="6" type="ORF">SAMN05660830_01518</name>
</gene>